<dbReference type="InterPro" id="IPR051156">
    <property type="entry name" value="Mito/Outer_Membr_Metalloprot"/>
</dbReference>
<proteinExistence type="predicted"/>
<keyword evidence="5" id="KW-0862">Zinc</keyword>
<dbReference type="InterPro" id="IPR001915">
    <property type="entry name" value="Peptidase_M48"/>
</dbReference>
<dbReference type="Proteomes" id="UP001145087">
    <property type="component" value="Unassembled WGS sequence"/>
</dbReference>
<evidence type="ECO:0000259" key="7">
    <source>
        <dbReference type="Pfam" id="PF01435"/>
    </source>
</evidence>
<keyword evidence="6 8" id="KW-0482">Metalloprotease</keyword>
<dbReference type="GO" id="GO:0046872">
    <property type="term" value="F:metal ion binding"/>
    <property type="evidence" value="ECO:0007669"/>
    <property type="project" value="UniProtKB-KW"/>
</dbReference>
<comment type="caution">
    <text evidence="8">The sequence shown here is derived from an EMBL/GenBank/DDBJ whole genome shotgun (WGS) entry which is preliminary data.</text>
</comment>
<name>A0A9X3F9K0_9BACT</name>
<dbReference type="AlphaFoldDB" id="A0A9X3F9K0"/>
<evidence type="ECO:0000256" key="5">
    <source>
        <dbReference type="ARBA" id="ARBA00022833"/>
    </source>
</evidence>
<keyword evidence="2" id="KW-0645">Protease</keyword>
<dbReference type="EC" id="3.4.24.-" evidence="8"/>
<dbReference type="PANTHER" id="PTHR22726:SF24">
    <property type="entry name" value="M48 FAMILY METALLOPEPTIDASE"/>
    <property type="match status" value="1"/>
</dbReference>
<evidence type="ECO:0000256" key="4">
    <source>
        <dbReference type="ARBA" id="ARBA00022801"/>
    </source>
</evidence>
<dbReference type="GO" id="GO:0051603">
    <property type="term" value="P:proteolysis involved in protein catabolic process"/>
    <property type="evidence" value="ECO:0007669"/>
    <property type="project" value="TreeGrafter"/>
</dbReference>
<organism evidence="8 9">
    <name type="scientific">Draconibacterium aestuarii</name>
    <dbReference type="NCBI Taxonomy" id="2998507"/>
    <lineage>
        <taxon>Bacteria</taxon>
        <taxon>Pseudomonadati</taxon>
        <taxon>Bacteroidota</taxon>
        <taxon>Bacteroidia</taxon>
        <taxon>Marinilabiliales</taxon>
        <taxon>Prolixibacteraceae</taxon>
        <taxon>Draconibacterium</taxon>
    </lineage>
</organism>
<dbReference type="GO" id="GO:0004222">
    <property type="term" value="F:metalloendopeptidase activity"/>
    <property type="evidence" value="ECO:0007669"/>
    <property type="project" value="InterPro"/>
</dbReference>
<evidence type="ECO:0000313" key="9">
    <source>
        <dbReference type="Proteomes" id="UP001145087"/>
    </source>
</evidence>
<accession>A0A9X3F9K0</accession>
<evidence type="ECO:0000256" key="1">
    <source>
        <dbReference type="ARBA" id="ARBA00001947"/>
    </source>
</evidence>
<dbReference type="EMBL" id="JAPOHD010000027">
    <property type="protein sequence ID" value="MCY1721316.1"/>
    <property type="molecule type" value="Genomic_DNA"/>
</dbReference>
<sequence>MKTLKSFSILILIVSLVLLVPSCAVNPVTGKSQLMFMSEEQEVALGTQYDPSVVSTFGLYEDDVLLNFITQKGTEMGKISHRPNLQYHFKVLDSPVVNAFAVPGGYIYLTRGILAQFNNEAELMGVLGHEMGHVTARHTAQQQTRQQLGQVALTAGMIASKEVAQFANEAMQAMQLLFLSFSRTNEREADRLGVEYSSKIGYDAHKMADFFEVLNKMSMASSHAGVPTWMSTHPDPGERNISVNQTTNEWQAKLPGKSFAVNTNSYLKMIDGIVYGENPRHGFVENSMFYHPDLKFQFPIPNGWELINSPLQVQIVPADQNAAMIFSLASEKNSETAAQKTLSELQLTVIDSKNVKINGLNATTTLSQQVSQADNGQQQTLQILSYFIEKEGMIYTFHGLTSEALFNSNKAAFETTMMNFAPLTDSSKLNIQPERIKVITIRSASVTVADAFKYYKVPESKFNELALLNNLELDHTLSKGDMIKVIGQ</sequence>
<evidence type="ECO:0000256" key="3">
    <source>
        <dbReference type="ARBA" id="ARBA00022723"/>
    </source>
</evidence>
<keyword evidence="9" id="KW-1185">Reference proteome</keyword>
<evidence type="ECO:0000313" key="8">
    <source>
        <dbReference type="EMBL" id="MCY1721316.1"/>
    </source>
</evidence>
<keyword evidence="3" id="KW-0479">Metal-binding</keyword>
<dbReference type="CDD" id="cd07333">
    <property type="entry name" value="M48C_bepA_like"/>
    <property type="match status" value="1"/>
</dbReference>
<dbReference type="PANTHER" id="PTHR22726">
    <property type="entry name" value="METALLOENDOPEPTIDASE OMA1"/>
    <property type="match status" value="1"/>
</dbReference>
<reference evidence="8" key="1">
    <citation type="submission" date="2022-11" db="EMBL/GenBank/DDBJ databases">
        <title>Marilongibacter aestuarii gen. nov., sp. nov., isolated from tidal flat sediment.</title>
        <authorList>
            <person name="Jiayan W."/>
        </authorList>
    </citation>
    <scope>NUCLEOTIDE SEQUENCE</scope>
    <source>
        <strain evidence="8">Z1-6</strain>
    </source>
</reference>
<dbReference type="Gene3D" id="3.30.2010.10">
    <property type="entry name" value="Metalloproteases ('zincins'), catalytic domain"/>
    <property type="match status" value="1"/>
</dbReference>
<evidence type="ECO:0000256" key="6">
    <source>
        <dbReference type="ARBA" id="ARBA00023049"/>
    </source>
</evidence>
<protein>
    <submittedName>
        <fullName evidence="8">M48 family metalloprotease</fullName>
        <ecNumber evidence="8">3.4.24.-</ecNumber>
    </submittedName>
</protein>
<gene>
    <name evidence="8" type="ORF">OU798_13255</name>
</gene>
<dbReference type="RefSeq" id="WP_343333647.1">
    <property type="nucleotide sequence ID" value="NZ_JAPOHD010000027.1"/>
</dbReference>
<evidence type="ECO:0000256" key="2">
    <source>
        <dbReference type="ARBA" id="ARBA00022670"/>
    </source>
</evidence>
<feature type="domain" description="Peptidase M48" evidence="7">
    <location>
        <begin position="71"/>
        <end position="239"/>
    </location>
</feature>
<keyword evidence="4 8" id="KW-0378">Hydrolase</keyword>
<dbReference type="GO" id="GO:0016020">
    <property type="term" value="C:membrane"/>
    <property type="evidence" value="ECO:0007669"/>
    <property type="project" value="TreeGrafter"/>
</dbReference>
<dbReference type="Pfam" id="PF01435">
    <property type="entry name" value="Peptidase_M48"/>
    <property type="match status" value="1"/>
</dbReference>
<comment type="cofactor">
    <cofactor evidence="1">
        <name>Zn(2+)</name>
        <dbReference type="ChEBI" id="CHEBI:29105"/>
    </cofactor>
</comment>